<dbReference type="InterPro" id="IPR001867">
    <property type="entry name" value="OmpR/PhoB-type_DNA-bd"/>
</dbReference>
<dbReference type="InterPro" id="IPR039420">
    <property type="entry name" value="WalR-like"/>
</dbReference>
<dbReference type="InterPro" id="IPR011006">
    <property type="entry name" value="CheY-like_superfamily"/>
</dbReference>
<dbReference type="SMART" id="SM00862">
    <property type="entry name" value="Trans_reg_C"/>
    <property type="match status" value="1"/>
</dbReference>
<evidence type="ECO:0000313" key="10">
    <source>
        <dbReference type="EMBL" id="MFD1218939.1"/>
    </source>
</evidence>
<evidence type="ECO:0000259" key="9">
    <source>
        <dbReference type="PROSITE" id="PS51755"/>
    </source>
</evidence>
<dbReference type="PANTHER" id="PTHR48111:SF40">
    <property type="entry name" value="PHOSPHATE REGULON TRANSCRIPTIONAL REGULATORY PROTEIN PHOB"/>
    <property type="match status" value="1"/>
</dbReference>
<dbReference type="RefSeq" id="WP_079908523.1">
    <property type="nucleotide sequence ID" value="NZ_BAABJG010000027.1"/>
</dbReference>
<keyword evidence="3" id="KW-0805">Transcription regulation</keyword>
<comment type="caution">
    <text evidence="10">The sequence shown here is derived from an EMBL/GenBank/DDBJ whole genome shotgun (WGS) entry which is preliminary data.</text>
</comment>
<keyword evidence="5" id="KW-0804">Transcription</keyword>
<dbReference type="Gene3D" id="6.10.250.690">
    <property type="match status" value="1"/>
</dbReference>
<dbReference type="SUPFAM" id="SSF52172">
    <property type="entry name" value="CheY-like"/>
    <property type="match status" value="1"/>
</dbReference>
<keyword evidence="11" id="KW-1185">Reference proteome</keyword>
<evidence type="ECO:0000256" key="2">
    <source>
        <dbReference type="ARBA" id="ARBA00023012"/>
    </source>
</evidence>
<evidence type="ECO:0000256" key="5">
    <source>
        <dbReference type="ARBA" id="ARBA00023163"/>
    </source>
</evidence>
<dbReference type="Pfam" id="PF00072">
    <property type="entry name" value="Response_reg"/>
    <property type="match status" value="1"/>
</dbReference>
<dbReference type="SMART" id="SM00448">
    <property type="entry name" value="REC"/>
    <property type="match status" value="1"/>
</dbReference>
<dbReference type="EMBL" id="JBHTLU010000007">
    <property type="protein sequence ID" value="MFD1218939.1"/>
    <property type="molecule type" value="Genomic_DNA"/>
</dbReference>
<evidence type="ECO:0000256" key="4">
    <source>
        <dbReference type="ARBA" id="ARBA00023125"/>
    </source>
</evidence>
<organism evidence="10 11">
    <name type="scientific">Paenibacillus vulneris</name>
    <dbReference type="NCBI Taxonomy" id="1133364"/>
    <lineage>
        <taxon>Bacteria</taxon>
        <taxon>Bacillati</taxon>
        <taxon>Bacillota</taxon>
        <taxon>Bacilli</taxon>
        <taxon>Bacillales</taxon>
        <taxon>Paenibacillaceae</taxon>
        <taxon>Paenibacillus</taxon>
    </lineage>
</organism>
<evidence type="ECO:0000256" key="6">
    <source>
        <dbReference type="PROSITE-ProRule" id="PRU00169"/>
    </source>
</evidence>
<dbReference type="Pfam" id="PF00486">
    <property type="entry name" value="Trans_reg_C"/>
    <property type="match status" value="1"/>
</dbReference>
<evidence type="ECO:0000256" key="1">
    <source>
        <dbReference type="ARBA" id="ARBA00022553"/>
    </source>
</evidence>
<gene>
    <name evidence="10" type="ORF">ACFQ4B_02300</name>
</gene>
<feature type="domain" description="Response regulatory" evidence="8">
    <location>
        <begin position="3"/>
        <end position="116"/>
    </location>
</feature>
<sequence>MHKVFIVEDDIIIGDMLSMYLSEEGYTVHRTESGKEALTLLEEFDPDIVLLDMVLPDISGIQLCGEVRKISTVPILVVSMKTEVMDRVNALHAGADDYLCKPFSMRELSAKVAAMIRRTYYNHQIKNPGAESVTSNQIFLNYEKRSLYVNGQHVDTTFSEFEIMKLFVANPGKVYSREELINAVRGFDSFVNDRAIDVHIGNLRKKIEQDSKQPMFIKTVWGVGYKFMNM</sequence>
<evidence type="ECO:0000256" key="3">
    <source>
        <dbReference type="ARBA" id="ARBA00023015"/>
    </source>
</evidence>
<evidence type="ECO:0000313" key="11">
    <source>
        <dbReference type="Proteomes" id="UP001597180"/>
    </source>
</evidence>
<proteinExistence type="predicted"/>
<keyword evidence="1 6" id="KW-0597">Phosphoprotein</keyword>
<dbReference type="InterPro" id="IPR001789">
    <property type="entry name" value="Sig_transdc_resp-reg_receiver"/>
</dbReference>
<name>A0ABW3UEE0_9BACL</name>
<evidence type="ECO:0000259" key="8">
    <source>
        <dbReference type="PROSITE" id="PS50110"/>
    </source>
</evidence>
<keyword evidence="4 7" id="KW-0238">DNA-binding</keyword>
<protein>
    <submittedName>
        <fullName evidence="10">Response regulator transcription factor</fullName>
    </submittedName>
</protein>
<dbReference type="Gene3D" id="1.10.10.10">
    <property type="entry name" value="Winged helix-like DNA-binding domain superfamily/Winged helix DNA-binding domain"/>
    <property type="match status" value="1"/>
</dbReference>
<dbReference type="Proteomes" id="UP001597180">
    <property type="component" value="Unassembled WGS sequence"/>
</dbReference>
<dbReference type="PROSITE" id="PS50110">
    <property type="entry name" value="RESPONSE_REGULATORY"/>
    <property type="match status" value="1"/>
</dbReference>
<reference evidence="11" key="1">
    <citation type="journal article" date="2019" name="Int. J. Syst. Evol. Microbiol.">
        <title>The Global Catalogue of Microorganisms (GCM) 10K type strain sequencing project: providing services to taxonomists for standard genome sequencing and annotation.</title>
        <authorList>
            <consortium name="The Broad Institute Genomics Platform"/>
            <consortium name="The Broad Institute Genome Sequencing Center for Infectious Disease"/>
            <person name="Wu L."/>
            <person name="Ma J."/>
        </authorList>
    </citation>
    <scope>NUCLEOTIDE SEQUENCE [LARGE SCALE GENOMIC DNA]</scope>
    <source>
        <strain evidence="11">CCUG 53270</strain>
    </source>
</reference>
<evidence type="ECO:0000256" key="7">
    <source>
        <dbReference type="PROSITE-ProRule" id="PRU01091"/>
    </source>
</evidence>
<dbReference type="CDD" id="cd00383">
    <property type="entry name" value="trans_reg_C"/>
    <property type="match status" value="1"/>
</dbReference>
<feature type="DNA-binding region" description="OmpR/PhoB-type" evidence="7">
    <location>
        <begin position="130"/>
        <end position="229"/>
    </location>
</feature>
<dbReference type="PANTHER" id="PTHR48111">
    <property type="entry name" value="REGULATOR OF RPOS"/>
    <property type="match status" value="1"/>
</dbReference>
<dbReference type="PROSITE" id="PS51755">
    <property type="entry name" value="OMPR_PHOB"/>
    <property type="match status" value="1"/>
</dbReference>
<feature type="modified residue" description="4-aspartylphosphate" evidence="6">
    <location>
        <position position="52"/>
    </location>
</feature>
<keyword evidence="2" id="KW-0902">Two-component regulatory system</keyword>
<feature type="domain" description="OmpR/PhoB-type" evidence="9">
    <location>
        <begin position="130"/>
        <end position="229"/>
    </location>
</feature>
<dbReference type="SUPFAM" id="SSF46894">
    <property type="entry name" value="C-terminal effector domain of the bipartite response regulators"/>
    <property type="match status" value="1"/>
</dbReference>
<dbReference type="InterPro" id="IPR036388">
    <property type="entry name" value="WH-like_DNA-bd_sf"/>
</dbReference>
<accession>A0ABW3UEE0</accession>
<dbReference type="Gene3D" id="3.40.50.2300">
    <property type="match status" value="1"/>
</dbReference>
<dbReference type="InterPro" id="IPR016032">
    <property type="entry name" value="Sig_transdc_resp-reg_C-effctor"/>
</dbReference>